<sequence length="198" mass="21919">VPRILPAQANATPETEKLMEAMIKNMGFPANSFLTMSHWPELAVAFANLARTVNFTESELPTSTKRLVGHIVSRASGCQYCSAHTGFQATRSGGVEEKKIEAAFEYETSPLFTDAERAALRVAQAAAAVPNSVTDEDFTELKKYYTDRQIVEIVGQISVFGFLNRWNDTMATELEAMPIKYAKEHLVDSGWEVGKHTL</sequence>
<proteinExistence type="predicted"/>
<accession>A0A382TH81</accession>
<reference evidence="2" key="1">
    <citation type="submission" date="2018-05" db="EMBL/GenBank/DDBJ databases">
        <authorList>
            <person name="Lanie J.A."/>
            <person name="Ng W.-L."/>
            <person name="Kazmierczak K.M."/>
            <person name="Andrzejewski T.M."/>
            <person name="Davidsen T.M."/>
            <person name="Wayne K.J."/>
            <person name="Tettelin H."/>
            <person name="Glass J.I."/>
            <person name="Rusch D."/>
            <person name="Podicherti R."/>
            <person name="Tsui H.-C.T."/>
            <person name="Winkler M.E."/>
        </authorList>
    </citation>
    <scope>NUCLEOTIDE SEQUENCE</scope>
</reference>
<dbReference type="InterPro" id="IPR003779">
    <property type="entry name" value="CMD-like"/>
</dbReference>
<dbReference type="InterPro" id="IPR029032">
    <property type="entry name" value="AhpD-like"/>
</dbReference>
<dbReference type="EMBL" id="UINC01136401">
    <property type="protein sequence ID" value="SVD21145.1"/>
    <property type="molecule type" value="Genomic_DNA"/>
</dbReference>
<dbReference type="PANTHER" id="PTHR35446:SF2">
    <property type="entry name" value="CARBOXYMUCONOLACTONE DECARBOXYLASE-LIKE DOMAIN-CONTAINING PROTEIN"/>
    <property type="match status" value="1"/>
</dbReference>
<evidence type="ECO:0000313" key="2">
    <source>
        <dbReference type="EMBL" id="SVD21145.1"/>
    </source>
</evidence>
<feature type="domain" description="Carboxymuconolactone decarboxylase-like" evidence="1">
    <location>
        <begin position="40"/>
        <end position="124"/>
    </location>
</feature>
<evidence type="ECO:0000259" key="1">
    <source>
        <dbReference type="Pfam" id="PF02627"/>
    </source>
</evidence>
<feature type="non-terminal residue" evidence="2">
    <location>
        <position position="1"/>
    </location>
</feature>
<gene>
    <name evidence="2" type="ORF">METZ01_LOCUS373999</name>
</gene>
<dbReference type="GO" id="GO:0051920">
    <property type="term" value="F:peroxiredoxin activity"/>
    <property type="evidence" value="ECO:0007669"/>
    <property type="project" value="InterPro"/>
</dbReference>
<dbReference type="PANTHER" id="PTHR35446">
    <property type="entry name" value="SI:CH211-175M2.5"/>
    <property type="match status" value="1"/>
</dbReference>
<dbReference type="SUPFAM" id="SSF69118">
    <property type="entry name" value="AhpD-like"/>
    <property type="match status" value="1"/>
</dbReference>
<organism evidence="2">
    <name type="scientific">marine metagenome</name>
    <dbReference type="NCBI Taxonomy" id="408172"/>
    <lineage>
        <taxon>unclassified sequences</taxon>
        <taxon>metagenomes</taxon>
        <taxon>ecological metagenomes</taxon>
    </lineage>
</organism>
<dbReference type="Gene3D" id="1.20.1290.10">
    <property type="entry name" value="AhpD-like"/>
    <property type="match status" value="1"/>
</dbReference>
<dbReference type="AlphaFoldDB" id="A0A382TH81"/>
<dbReference type="Pfam" id="PF02627">
    <property type="entry name" value="CMD"/>
    <property type="match status" value="1"/>
</dbReference>
<name>A0A382TH81_9ZZZZ</name>
<protein>
    <recommendedName>
        <fullName evidence="1">Carboxymuconolactone decarboxylase-like domain-containing protein</fullName>
    </recommendedName>
</protein>